<dbReference type="Pfam" id="PF08892">
    <property type="entry name" value="YqcI_YcgG"/>
    <property type="match status" value="1"/>
</dbReference>
<dbReference type="EMBL" id="JAGIOO010000001">
    <property type="protein sequence ID" value="MBP2471921.1"/>
    <property type="molecule type" value="Genomic_DNA"/>
</dbReference>
<organism evidence="1 2">
    <name type="scientific">Crossiella equi</name>
    <dbReference type="NCBI Taxonomy" id="130796"/>
    <lineage>
        <taxon>Bacteria</taxon>
        <taxon>Bacillati</taxon>
        <taxon>Actinomycetota</taxon>
        <taxon>Actinomycetes</taxon>
        <taxon>Pseudonocardiales</taxon>
        <taxon>Pseudonocardiaceae</taxon>
        <taxon>Crossiella</taxon>
    </lineage>
</organism>
<comment type="caution">
    <text evidence="1">The sequence shown here is derived from an EMBL/GenBank/DDBJ whole genome shotgun (WGS) entry which is preliminary data.</text>
</comment>
<dbReference type="PANTHER" id="PTHR40045:SF1">
    <property type="entry name" value="YQCI_YCGG FAMILY PROTEIN"/>
    <property type="match status" value="1"/>
</dbReference>
<sequence>MSAPIQVIGPAPAWGVAAAGELCGTLASRAEPFPCTFAVSSVRKSALRFGFVEDLDDEDTWAGLPGVLTEYLRGYREIDRETALIVFFGRSGEREVEGYRDRFWRVLQYLHERDEEKWPQGVPLDTEDPEWEFGFGGTPLFVVCNTPAHSTRRSRHSTHFMVSFQPRWVFEGLGPETPRGASVRRVIRNRLRAFDGMEPSAALGDYGDPGNREWRQYFLPDVGEDGEGRCPFRHREP</sequence>
<dbReference type="InterPro" id="IPR014988">
    <property type="entry name" value="Uncharacterised_YqcI/YcgG"/>
</dbReference>
<dbReference type="Proteomes" id="UP001519363">
    <property type="component" value="Unassembled WGS sequence"/>
</dbReference>
<evidence type="ECO:0000313" key="1">
    <source>
        <dbReference type="EMBL" id="MBP2471921.1"/>
    </source>
</evidence>
<reference evidence="1 2" key="1">
    <citation type="submission" date="2021-03" db="EMBL/GenBank/DDBJ databases">
        <title>Sequencing the genomes of 1000 actinobacteria strains.</title>
        <authorList>
            <person name="Klenk H.-P."/>
        </authorList>
    </citation>
    <scope>NUCLEOTIDE SEQUENCE [LARGE SCALE GENOMIC DNA]</scope>
    <source>
        <strain evidence="1 2">DSM 44580</strain>
    </source>
</reference>
<protein>
    <submittedName>
        <fullName evidence="1">FPC/CPF motif-containing protein YcgG</fullName>
    </submittedName>
</protein>
<evidence type="ECO:0000313" key="2">
    <source>
        <dbReference type="Proteomes" id="UP001519363"/>
    </source>
</evidence>
<name>A0ABS5A6I1_9PSEU</name>
<keyword evidence="2" id="KW-1185">Reference proteome</keyword>
<proteinExistence type="predicted"/>
<dbReference type="RefSeq" id="WP_209706338.1">
    <property type="nucleotide sequence ID" value="NZ_JAGIOO010000001.1"/>
</dbReference>
<accession>A0ABS5A6I1</accession>
<gene>
    <name evidence="1" type="ORF">JOF53_000793</name>
</gene>
<dbReference type="PANTHER" id="PTHR40045">
    <property type="entry name" value="YCGG FAMILY PROTEIN"/>
    <property type="match status" value="1"/>
</dbReference>